<comment type="caution">
    <text evidence="6">The sequence shown here is derived from an EMBL/GenBank/DDBJ whole genome shotgun (WGS) entry which is preliminary data.</text>
</comment>
<dbReference type="RefSeq" id="WP_100858894.1">
    <property type="nucleotide sequence ID" value="NZ_PGCP01000005.1"/>
</dbReference>
<name>A0A2M8HBZ3_9GAMM</name>
<keyword evidence="4" id="KW-0804">Transcription</keyword>
<keyword evidence="3" id="KW-0238">DNA-binding</keyword>
<comment type="similarity">
    <text evidence="1">Belongs to the LysR transcriptional regulatory family.</text>
</comment>
<evidence type="ECO:0000256" key="2">
    <source>
        <dbReference type="ARBA" id="ARBA00023015"/>
    </source>
</evidence>
<dbReference type="GO" id="GO:0003700">
    <property type="term" value="F:DNA-binding transcription factor activity"/>
    <property type="evidence" value="ECO:0007669"/>
    <property type="project" value="InterPro"/>
</dbReference>
<keyword evidence="7" id="KW-1185">Reference proteome</keyword>
<gene>
    <name evidence="6" type="ORF">CUC44_05005</name>
</gene>
<dbReference type="PROSITE" id="PS50931">
    <property type="entry name" value="HTH_LYSR"/>
    <property type="match status" value="1"/>
</dbReference>
<reference evidence="6 7" key="1">
    <citation type="submission" date="2017-11" db="EMBL/GenBank/DDBJ databases">
        <title>Draft genome sequence of environmental isolate Aeromonas lusitania sp. nov. MDC 2473.</title>
        <authorList>
            <person name="Colston S.M."/>
            <person name="Navarro A."/>
            <person name="Martinez-Murcia A.J."/>
            <person name="Graf J."/>
        </authorList>
    </citation>
    <scope>NUCLEOTIDE SEQUENCE [LARGE SCALE GENOMIC DNA]</scope>
    <source>
        <strain evidence="6 7">MDC 2473</strain>
    </source>
</reference>
<dbReference type="EMBL" id="PGCP01000005">
    <property type="protein sequence ID" value="PJC94065.1"/>
    <property type="molecule type" value="Genomic_DNA"/>
</dbReference>
<dbReference type="GO" id="GO:0043565">
    <property type="term" value="F:sequence-specific DNA binding"/>
    <property type="evidence" value="ECO:0007669"/>
    <property type="project" value="TreeGrafter"/>
</dbReference>
<dbReference type="Proteomes" id="UP000232060">
    <property type="component" value="Unassembled WGS sequence"/>
</dbReference>
<dbReference type="AlphaFoldDB" id="A0A2M8HBZ3"/>
<evidence type="ECO:0000256" key="1">
    <source>
        <dbReference type="ARBA" id="ARBA00009437"/>
    </source>
</evidence>
<dbReference type="InterPro" id="IPR000847">
    <property type="entry name" value="LysR_HTH_N"/>
</dbReference>
<dbReference type="OrthoDB" id="8678019at2"/>
<protein>
    <submittedName>
        <fullName evidence="6">LysR family transcriptional regulator</fullName>
    </submittedName>
</protein>
<dbReference type="Pfam" id="PF00126">
    <property type="entry name" value="HTH_1"/>
    <property type="match status" value="1"/>
</dbReference>
<organism evidence="6 7">
    <name type="scientific">Aeromonas lusitana</name>
    <dbReference type="NCBI Taxonomy" id="931529"/>
    <lineage>
        <taxon>Bacteria</taxon>
        <taxon>Pseudomonadati</taxon>
        <taxon>Pseudomonadota</taxon>
        <taxon>Gammaproteobacteria</taxon>
        <taxon>Aeromonadales</taxon>
        <taxon>Aeromonadaceae</taxon>
        <taxon>Aeromonas</taxon>
    </lineage>
</organism>
<dbReference type="SUPFAM" id="SSF46785">
    <property type="entry name" value="Winged helix' DNA-binding domain"/>
    <property type="match status" value="1"/>
</dbReference>
<evidence type="ECO:0000256" key="3">
    <source>
        <dbReference type="ARBA" id="ARBA00023125"/>
    </source>
</evidence>
<evidence type="ECO:0000259" key="5">
    <source>
        <dbReference type="PROSITE" id="PS50931"/>
    </source>
</evidence>
<evidence type="ECO:0000313" key="6">
    <source>
        <dbReference type="EMBL" id="PJC94065.1"/>
    </source>
</evidence>
<sequence length="302" mass="32688">MDQLRRYAIFAAVVEAGTMTGAAKALGMTPSAVSQHISQLEALLGLTLLHRSTRRLNLTEAGEVVWQGCQALQQTLNQTELRLSEVRDSLLGEVRITAPVGMAGQPLARALSPLLQAHPGLCIQIIADDGKRDLIAERIDVALRVGTLSDSSLVARRLGQTRMLLCASPAYLARKGTPRTPEDLLAHDWLASDLLGGGLMLLDEKGQGHKVRPKPRVLCNNVLPLRQFTLAGQGISLQPEGEIAEDLASGQLLELLPGFRVPPMEIHAITPQREIPEKVRRVIAALRRHFDEPQGAGAAHSL</sequence>
<feature type="domain" description="HTH lysR-type" evidence="5">
    <location>
        <begin position="1"/>
        <end position="59"/>
    </location>
</feature>
<dbReference type="GO" id="GO:0006351">
    <property type="term" value="P:DNA-templated transcription"/>
    <property type="evidence" value="ECO:0007669"/>
    <property type="project" value="TreeGrafter"/>
</dbReference>
<dbReference type="SUPFAM" id="SSF53850">
    <property type="entry name" value="Periplasmic binding protein-like II"/>
    <property type="match status" value="1"/>
</dbReference>
<dbReference type="PANTHER" id="PTHR30537:SF30">
    <property type="entry name" value="TRANSCRIPTIONAL REGULATOR-RELATED"/>
    <property type="match status" value="1"/>
</dbReference>
<dbReference type="InterPro" id="IPR005119">
    <property type="entry name" value="LysR_subst-bd"/>
</dbReference>
<dbReference type="InterPro" id="IPR058163">
    <property type="entry name" value="LysR-type_TF_proteobact-type"/>
</dbReference>
<dbReference type="CDD" id="cd08422">
    <property type="entry name" value="PBP2_CrgA_like"/>
    <property type="match status" value="1"/>
</dbReference>
<keyword evidence="2" id="KW-0805">Transcription regulation</keyword>
<dbReference type="InterPro" id="IPR036390">
    <property type="entry name" value="WH_DNA-bd_sf"/>
</dbReference>
<dbReference type="InterPro" id="IPR036388">
    <property type="entry name" value="WH-like_DNA-bd_sf"/>
</dbReference>
<dbReference type="Pfam" id="PF03466">
    <property type="entry name" value="LysR_substrate"/>
    <property type="match status" value="1"/>
</dbReference>
<dbReference type="PANTHER" id="PTHR30537">
    <property type="entry name" value="HTH-TYPE TRANSCRIPTIONAL REGULATOR"/>
    <property type="match status" value="1"/>
</dbReference>
<dbReference type="Gene3D" id="3.40.190.290">
    <property type="match status" value="1"/>
</dbReference>
<dbReference type="FunFam" id="1.10.10.10:FF:000001">
    <property type="entry name" value="LysR family transcriptional regulator"/>
    <property type="match status" value="1"/>
</dbReference>
<dbReference type="Gene3D" id="1.10.10.10">
    <property type="entry name" value="Winged helix-like DNA-binding domain superfamily/Winged helix DNA-binding domain"/>
    <property type="match status" value="1"/>
</dbReference>
<evidence type="ECO:0000313" key="7">
    <source>
        <dbReference type="Proteomes" id="UP000232060"/>
    </source>
</evidence>
<proteinExistence type="inferred from homology"/>
<accession>A0A2M8HBZ3</accession>
<evidence type="ECO:0000256" key="4">
    <source>
        <dbReference type="ARBA" id="ARBA00023163"/>
    </source>
</evidence>